<dbReference type="PANTHER" id="PTHR46328:SF27">
    <property type="entry name" value="OS12G0287500 PROTEIN"/>
    <property type="match status" value="1"/>
</dbReference>
<evidence type="ECO:0000256" key="1">
    <source>
        <dbReference type="SAM" id="MobiDB-lite"/>
    </source>
</evidence>
<dbReference type="Proteomes" id="UP000243459">
    <property type="component" value="Chromosome 3"/>
</dbReference>
<dbReference type="AlphaFoldDB" id="A0A5P1F7S0"/>
<keyword evidence="3" id="KW-1185">Reference proteome</keyword>
<evidence type="ECO:0000313" key="2">
    <source>
        <dbReference type="EMBL" id="ONK74418.1"/>
    </source>
</evidence>
<sequence length="105" mass="11813">MDFQSESNIDLSPTIKRTMHDGIEGESTQKRSLDTNVNIEIQDADIHDATMGVDHLKPVVGMTFKSFQEACDFYNQYAKIVGFGMKVKRSWFTDDGVALHDPNSV</sequence>
<feature type="compositionally biased region" description="Polar residues" evidence="1">
    <location>
        <begin position="1"/>
        <end position="11"/>
    </location>
</feature>
<gene>
    <name evidence="2" type="ORF">A4U43_C03F6010</name>
</gene>
<feature type="compositionally biased region" description="Basic and acidic residues" evidence="1">
    <location>
        <begin position="18"/>
        <end position="31"/>
    </location>
</feature>
<evidence type="ECO:0008006" key="4">
    <source>
        <dbReference type="Google" id="ProtNLM"/>
    </source>
</evidence>
<feature type="region of interest" description="Disordered" evidence="1">
    <location>
        <begin position="1"/>
        <end position="31"/>
    </location>
</feature>
<name>A0A5P1F7S0_ASPOF</name>
<dbReference type="Gramene" id="ONK74418">
    <property type="protein sequence ID" value="ONK74418"/>
    <property type="gene ID" value="A4U43_C03F6010"/>
</dbReference>
<dbReference type="EMBL" id="CM007383">
    <property type="protein sequence ID" value="ONK74418.1"/>
    <property type="molecule type" value="Genomic_DNA"/>
</dbReference>
<accession>A0A5P1F7S0</accession>
<reference evidence="3" key="1">
    <citation type="journal article" date="2017" name="Nat. Commun.">
        <title>The asparagus genome sheds light on the origin and evolution of a young Y chromosome.</title>
        <authorList>
            <person name="Harkess A."/>
            <person name="Zhou J."/>
            <person name="Xu C."/>
            <person name="Bowers J.E."/>
            <person name="Van der Hulst R."/>
            <person name="Ayyampalayam S."/>
            <person name="Mercati F."/>
            <person name="Riccardi P."/>
            <person name="McKain M.R."/>
            <person name="Kakrana A."/>
            <person name="Tang H."/>
            <person name="Ray J."/>
            <person name="Groenendijk J."/>
            <person name="Arikit S."/>
            <person name="Mathioni S.M."/>
            <person name="Nakano M."/>
            <person name="Shan H."/>
            <person name="Telgmann-Rauber A."/>
            <person name="Kanno A."/>
            <person name="Yue Z."/>
            <person name="Chen H."/>
            <person name="Li W."/>
            <person name="Chen Y."/>
            <person name="Xu X."/>
            <person name="Zhang Y."/>
            <person name="Luo S."/>
            <person name="Chen H."/>
            <person name="Gao J."/>
            <person name="Mao Z."/>
            <person name="Pires J.C."/>
            <person name="Luo M."/>
            <person name="Kudrna D."/>
            <person name="Wing R.A."/>
            <person name="Meyers B.C."/>
            <person name="Yi K."/>
            <person name="Kong H."/>
            <person name="Lavrijsen P."/>
            <person name="Sunseri F."/>
            <person name="Falavigna A."/>
            <person name="Ye Y."/>
            <person name="Leebens-Mack J.H."/>
            <person name="Chen G."/>
        </authorList>
    </citation>
    <scope>NUCLEOTIDE SEQUENCE [LARGE SCALE GENOMIC DNA]</scope>
    <source>
        <strain evidence="3">cv. DH0086</strain>
    </source>
</reference>
<evidence type="ECO:0000313" key="3">
    <source>
        <dbReference type="Proteomes" id="UP000243459"/>
    </source>
</evidence>
<organism evidence="2 3">
    <name type="scientific">Asparagus officinalis</name>
    <name type="common">Garden asparagus</name>
    <dbReference type="NCBI Taxonomy" id="4686"/>
    <lineage>
        <taxon>Eukaryota</taxon>
        <taxon>Viridiplantae</taxon>
        <taxon>Streptophyta</taxon>
        <taxon>Embryophyta</taxon>
        <taxon>Tracheophyta</taxon>
        <taxon>Spermatophyta</taxon>
        <taxon>Magnoliopsida</taxon>
        <taxon>Liliopsida</taxon>
        <taxon>Asparagales</taxon>
        <taxon>Asparagaceae</taxon>
        <taxon>Asparagoideae</taxon>
        <taxon>Asparagus</taxon>
    </lineage>
</organism>
<proteinExistence type="predicted"/>
<dbReference type="PANTHER" id="PTHR46328">
    <property type="entry name" value="FAR-RED IMPAIRED RESPONSIVE (FAR1) FAMILY PROTEIN-RELATED"/>
    <property type="match status" value="1"/>
</dbReference>
<protein>
    <recommendedName>
        <fullName evidence="4">Protein FAR1-RELATED SEQUENCE</fullName>
    </recommendedName>
</protein>